<evidence type="ECO:0000313" key="1">
    <source>
        <dbReference type="EMBL" id="USR99590.1"/>
    </source>
</evidence>
<keyword evidence="2" id="KW-1185">Reference proteome</keyword>
<name>A0ABY5AZ95_CLOSE</name>
<dbReference type="GeneID" id="303562234"/>
<reference evidence="1" key="1">
    <citation type="submission" date="2022-06" db="EMBL/GenBank/DDBJ databases">
        <authorList>
            <person name="Holder M.E."/>
            <person name="Ajami N.J."/>
            <person name="Petrosino J.F."/>
        </authorList>
    </citation>
    <scope>NUCLEOTIDE SEQUENCE</scope>
    <source>
        <strain evidence="1">RMA 8861</strain>
    </source>
</reference>
<proteinExistence type="predicted"/>
<evidence type="ECO:0000313" key="2">
    <source>
        <dbReference type="Proteomes" id="UP001055437"/>
    </source>
</evidence>
<protein>
    <submittedName>
        <fullName evidence="1">Uncharacterized protein</fullName>
    </submittedName>
</protein>
<dbReference type="Proteomes" id="UP001055437">
    <property type="component" value="Chromosome"/>
</dbReference>
<organism evidence="1 2">
    <name type="scientific">Clostridium septicum</name>
    <dbReference type="NCBI Taxonomy" id="1504"/>
    <lineage>
        <taxon>Bacteria</taxon>
        <taxon>Bacillati</taxon>
        <taxon>Bacillota</taxon>
        <taxon>Clostridia</taxon>
        <taxon>Eubacteriales</taxon>
        <taxon>Clostridiaceae</taxon>
        <taxon>Clostridium</taxon>
    </lineage>
</organism>
<dbReference type="RefSeq" id="WP_227909502.1">
    <property type="nucleotide sequence ID" value="NZ_CP023671.1"/>
</dbReference>
<accession>A0ABY5AZ95</accession>
<sequence length="53" mass="5848">MFTVLIFALLIRSIPSSFLLDTVLLNGIIKILSDGFLTIIKMMVVPLVLISLT</sequence>
<dbReference type="EMBL" id="CP099799">
    <property type="protein sequence ID" value="USR99590.1"/>
    <property type="molecule type" value="Genomic_DNA"/>
</dbReference>
<gene>
    <name evidence="1" type="ORF">NH397_08735</name>
</gene>